<protein>
    <submittedName>
        <fullName evidence="1">Uncharacterized protein</fullName>
    </submittedName>
</protein>
<dbReference type="Proteomes" id="UP000192448">
    <property type="component" value="Unassembled WGS sequence"/>
</dbReference>
<reference evidence="1 2" key="1">
    <citation type="submission" date="2017-02" db="EMBL/GenBank/DDBJ databases">
        <title>The new phylogeny of genus Mycobacterium.</title>
        <authorList>
            <person name="Tortoli E."/>
            <person name="Trovato A."/>
            <person name="Cirillo D.M."/>
        </authorList>
    </citation>
    <scope>NUCLEOTIDE SEQUENCE [LARGE SCALE GENOMIC DNA]</scope>
    <source>
        <strain evidence="1 2">RW6</strain>
    </source>
</reference>
<dbReference type="AlphaFoldDB" id="A0A1W9ZYZ7"/>
<name>A0A1W9ZYZ7_9MYCO</name>
<proteinExistence type="predicted"/>
<evidence type="ECO:0000313" key="1">
    <source>
        <dbReference type="EMBL" id="ORA22895.1"/>
    </source>
</evidence>
<keyword evidence="2" id="KW-1185">Reference proteome</keyword>
<comment type="caution">
    <text evidence="1">The sequence shown here is derived from an EMBL/GenBank/DDBJ whole genome shotgun (WGS) entry which is preliminary data.</text>
</comment>
<accession>A0A1W9ZYZ7</accession>
<sequence>MGHDEWDLWRHRTEPVNVIAHPERILFDMDSSAWFDEFDAAETELQRRDNAVRPSYTYSYSGHELTERMRGYYTDLGVGIVDGPPPPLPTVEVARIDSSIPKREPYWSRELERAWPVIKELASALCVGLDSAEPESGPGTELPANRDRTMNRSKMADTDVMALVQPLLEGLGAWRYIA</sequence>
<organism evidence="1 2">
    <name type="scientific">Mycobacterium aquaticum</name>
    <dbReference type="NCBI Taxonomy" id="1927124"/>
    <lineage>
        <taxon>Bacteria</taxon>
        <taxon>Bacillati</taxon>
        <taxon>Actinomycetota</taxon>
        <taxon>Actinomycetes</taxon>
        <taxon>Mycobacteriales</taxon>
        <taxon>Mycobacteriaceae</taxon>
        <taxon>Mycobacterium</taxon>
    </lineage>
</organism>
<dbReference type="EMBL" id="MVHF01000065">
    <property type="protein sequence ID" value="ORA22895.1"/>
    <property type="molecule type" value="Genomic_DNA"/>
</dbReference>
<gene>
    <name evidence="1" type="ORF">BST13_35735</name>
</gene>
<evidence type="ECO:0000313" key="2">
    <source>
        <dbReference type="Proteomes" id="UP000192448"/>
    </source>
</evidence>